<feature type="region of interest" description="Disordered" evidence="1">
    <location>
        <begin position="1"/>
        <end position="31"/>
    </location>
</feature>
<comment type="caution">
    <text evidence="2">The sequence shown here is derived from an EMBL/GenBank/DDBJ whole genome shotgun (WGS) entry which is preliminary data.</text>
</comment>
<protein>
    <submittedName>
        <fullName evidence="2">Uncharacterized protein</fullName>
    </submittedName>
</protein>
<evidence type="ECO:0000313" key="3">
    <source>
        <dbReference type="Proteomes" id="UP001209922"/>
    </source>
</evidence>
<evidence type="ECO:0000256" key="1">
    <source>
        <dbReference type="SAM" id="MobiDB-lite"/>
    </source>
</evidence>
<organism evidence="2 3">
    <name type="scientific">Xanthomonas chitinilytica</name>
    <dbReference type="NCBI Taxonomy" id="2989819"/>
    <lineage>
        <taxon>Bacteria</taxon>
        <taxon>Pseudomonadati</taxon>
        <taxon>Pseudomonadota</taxon>
        <taxon>Gammaproteobacteria</taxon>
        <taxon>Lysobacterales</taxon>
        <taxon>Lysobacteraceae</taxon>
        <taxon>Xanthomonas</taxon>
    </lineage>
</organism>
<feature type="compositionally biased region" description="Basic and acidic residues" evidence="1">
    <location>
        <begin position="17"/>
        <end position="31"/>
    </location>
</feature>
<proteinExistence type="predicted"/>
<evidence type="ECO:0000313" key="2">
    <source>
        <dbReference type="EMBL" id="MCW4471790.1"/>
    </source>
</evidence>
<feature type="compositionally biased region" description="Basic and acidic residues" evidence="1">
    <location>
        <begin position="1"/>
        <end position="10"/>
    </location>
</feature>
<keyword evidence="3" id="KW-1185">Reference proteome</keyword>
<dbReference type="EMBL" id="JAPCHY010000003">
    <property type="protein sequence ID" value="MCW4471790.1"/>
    <property type="molecule type" value="Genomic_DNA"/>
</dbReference>
<dbReference type="Proteomes" id="UP001209922">
    <property type="component" value="Unassembled WGS sequence"/>
</dbReference>
<sequence length="66" mass="7214">MQWKEKRPSRQDAAAVRGREGTMRADAERQASHREDFCVVACGGFMVSDEIEAGNEKPRTGAGAGF</sequence>
<gene>
    <name evidence="2" type="ORF">OK345_04615</name>
</gene>
<name>A0ABT3JTP0_9XANT</name>
<accession>A0ABT3JTP0</accession>
<dbReference type="RefSeq" id="WP_265126752.1">
    <property type="nucleotide sequence ID" value="NZ_JAPCHY010000003.1"/>
</dbReference>
<reference evidence="2 3" key="1">
    <citation type="submission" date="2022-10" db="EMBL/GenBank/DDBJ databases">
        <title>Xanthomonas sp. H13-6.</title>
        <authorList>
            <person name="Liu X."/>
            <person name="Deng Z."/>
            <person name="Jiang Y."/>
            <person name="Yu T."/>
            <person name="Ai J."/>
        </authorList>
    </citation>
    <scope>NUCLEOTIDE SEQUENCE [LARGE SCALE GENOMIC DNA]</scope>
    <source>
        <strain evidence="2 3">H13-6</strain>
    </source>
</reference>